<evidence type="ECO:0000313" key="7">
    <source>
        <dbReference type="RefSeq" id="XP_010906916.1"/>
    </source>
</evidence>
<keyword evidence="3 4" id="KW-0964">Secreted</keyword>
<keyword evidence="6" id="KW-1185">Reference proteome</keyword>
<keyword evidence="4" id="KW-0052">Apoplast</keyword>
<accession>A0A6I9QDH3</accession>
<comment type="function">
    <text evidence="4">Dirigent proteins impart stereoselectivity on the phenoxy radical-coupling reaction, yielding optically active lignans from two molecules of coniferyl alcohol in the biosynthesis of lignans, flavonolignans, and alkaloids and thus plays a central role in plant secondary metabolism.</text>
</comment>
<dbReference type="KEGG" id="egu:105033713"/>
<dbReference type="Proteomes" id="UP000504607">
    <property type="component" value="Unplaced"/>
</dbReference>
<feature type="transmembrane region" description="Helical" evidence="5">
    <location>
        <begin position="6"/>
        <end position="27"/>
    </location>
</feature>
<gene>
    <name evidence="7" type="primary">LOC105033713</name>
</gene>
<evidence type="ECO:0000256" key="1">
    <source>
        <dbReference type="ARBA" id="ARBA00010746"/>
    </source>
</evidence>
<comment type="subcellular location">
    <subcellularLocation>
        <location evidence="4">Secreted</location>
        <location evidence="4">Extracellular space</location>
        <location evidence="4">Apoplast</location>
    </subcellularLocation>
</comment>
<dbReference type="InterPro" id="IPR044859">
    <property type="entry name" value="Allene_oxi_cyc_Dirigent"/>
</dbReference>
<sequence length="178" mass="19090">MTPKIIFFAAVSAAILAVILLAVVSPLPRKSQGTQSRSWTALSLYMQPPRLQNLTEATVHANSAFIFQHKLTEGPKNTSRVIGKARGFIVPIEHLALSAFNTIYLTFDTPEYSGSLSVEVKQVGHGTREELTVVGGTGSFAFARGLAVLAAERPSQAEAAYHLTLRLRFPGESGAIPG</sequence>
<comment type="subunit">
    <text evidence="2 4">Homodimer.</text>
</comment>
<proteinExistence type="inferred from homology"/>
<dbReference type="Gene3D" id="2.40.480.10">
    <property type="entry name" value="Allene oxide cyclase-like"/>
    <property type="match status" value="1"/>
</dbReference>
<dbReference type="GeneID" id="105033713"/>
<dbReference type="InterPro" id="IPR004265">
    <property type="entry name" value="Dirigent"/>
</dbReference>
<name>A0A6I9QDH3_ELAGV</name>
<dbReference type="InParanoid" id="A0A6I9QDH3"/>
<dbReference type="FunCoup" id="A0A6I9QDH3">
    <property type="interactions" value="1284"/>
</dbReference>
<organism evidence="6 7">
    <name type="scientific">Elaeis guineensis var. tenera</name>
    <name type="common">Oil palm</name>
    <dbReference type="NCBI Taxonomy" id="51953"/>
    <lineage>
        <taxon>Eukaryota</taxon>
        <taxon>Viridiplantae</taxon>
        <taxon>Streptophyta</taxon>
        <taxon>Embryophyta</taxon>
        <taxon>Tracheophyta</taxon>
        <taxon>Spermatophyta</taxon>
        <taxon>Magnoliopsida</taxon>
        <taxon>Liliopsida</taxon>
        <taxon>Arecaceae</taxon>
        <taxon>Arecoideae</taxon>
        <taxon>Cocoseae</taxon>
        <taxon>Elaeidinae</taxon>
        <taxon>Elaeis</taxon>
    </lineage>
</organism>
<dbReference type="GO" id="GO:0009699">
    <property type="term" value="P:phenylpropanoid biosynthetic process"/>
    <property type="evidence" value="ECO:0007669"/>
    <property type="project" value="UniProtKB-ARBA"/>
</dbReference>
<dbReference type="AlphaFoldDB" id="A0A6I9QDH3"/>
<evidence type="ECO:0000256" key="2">
    <source>
        <dbReference type="ARBA" id="ARBA00011738"/>
    </source>
</evidence>
<dbReference type="RefSeq" id="XP_010906916.1">
    <property type="nucleotide sequence ID" value="XM_010908614.3"/>
</dbReference>
<dbReference type="OrthoDB" id="1859279at2759"/>
<dbReference type="GO" id="GO:0048046">
    <property type="term" value="C:apoplast"/>
    <property type="evidence" value="ECO:0007669"/>
    <property type="project" value="UniProtKB-SubCell"/>
</dbReference>
<dbReference type="Pfam" id="PF03018">
    <property type="entry name" value="Dirigent"/>
    <property type="match status" value="1"/>
</dbReference>
<reference evidence="7" key="1">
    <citation type="submission" date="2025-08" db="UniProtKB">
        <authorList>
            <consortium name="RefSeq"/>
        </authorList>
    </citation>
    <scope>IDENTIFICATION</scope>
</reference>
<evidence type="ECO:0000256" key="5">
    <source>
        <dbReference type="SAM" id="Phobius"/>
    </source>
</evidence>
<evidence type="ECO:0000313" key="6">
    <source>
        <dbReference type="Proteomes" id="UP000504607"/>
    </source>
</evidence>
<keyword evidence="5" id="KW-0812">Transmembrane</keyword>
<dbReference type="PANTHER" id="PTHR21495">
    <property type="entry name" value="NUCLEOPORIN-RELATED"/>
    <property type="match status" value="1"/>
</dbReference>
<keyword evidence="5" id="KW-1133">Transmembrane helix</keyword>
<evidence type="ECO:0000256" key="4">
    <source>
        <dbReference type="RuleBase" id="RU363099"/>
    </source>
</evidence>
<comment type="similarity">
    <text evidence="1 4">Belongs to the plant dirigent protein family.</text>
</comment>
<protein>
    <recommendedName>
        <fullName evidence="4">Dirigent protein</fullName>
    </recommendedName>
</protein>
<keyword evidence="5" id="KW-0472">Membrane</keyword>
<evidence type="ECO:0000256" key="3">
    <source>
        <dbReference type="ARBA" id="ARBA00022525"/>
    </source>
</evidence>